<keyword evidence="7 8" id="KW-0349">Heme</keyword>
<dbReference type="InterPro" id="IPR017972">
    <property type="entry name" value="Cyt_P450_CS"/>
</dbReference>
<comment type="cofactor">
    <cofactor evidence="1 7">
        <name>heme</name>
        <dbReference type="ChEBI" id="CHEBI:30413"/>
    </cofactor>
</comment>
<keyword evidence="10" id="KW-1185">Reference proteome</keyword>
<keyword evidence="6 8" id="KW-0503">Monooxygenase</keyword>
<evidence type="ECO:0000256" key="8">
    <source>
        <dbReference type="RuleBase" id="RU000461"/>
    </source>
</evidence>
<dbReference type="InterPro" id="IPR047146">
    <property type="entry name" value="Cyt_P450_E_CYP52_fungi"/>
</dbReference>
<feature type="binding site" description="axial binding residue" evidence="7">
    <location>
        <position position="465"/>
    </location>
    <ligand>
        <name>heme</name>
        <dbReference type="ChEBI" id="CHEBI:30413"/>
    </ligand>
    <ligandPart>
        <name>Fe</name>
        <dbReference type="ChEBI" id="CHEBI:18248"/>
    </ligandPart>
</feature>
<dbReference type="GO" id="GO:0005506">
    <property type="term" value="F:iron ion binding"/>
    <property type="evidence" value="ECO:0007669"/>
    <property type="project" value="InterPro"/>
</dbReference>
<dbReference type="AlphaFoldDB" id="A0A2G7G5H6"/>
<organism evidence="9 10">
    <name type="scientific">Aspergillus arachidicola</name>
    <dbReference type="NCBI Taxonomy" id="656916"/>
    <lineage>
        <taxon>Eukaryota</taxon>
        <taxon>Fungi</taxon>
        <taxon>Dikarya</taxon>
        <taxon>Ascomycota</taxon>
        <taxon>Pezizomycotina</taxon>
        <taxon>Eurotiomycetes</taxon>
        <taxon>Eurotiomycetidae</taxon>
        <taxon>Eurotiales</taxon>
        <taxon>Aspergillaceae</taxon>
        <taxon>Aspergillus</taxon>
        <taxon>Aspergillus subgen. Circumdati</taxon>
    </lineage>
</organism>
<dbReference type="Proteomes" id="UP000231358">
    <property type="component" value="Unassembled WGS sequence"/>
</dbReference>
<dbReference type="GO" id="GO:0004497">
    <property type="term" value="F:monooxygenase activity"/>
    <property type="evidence" value="ECO:0007669"/>
    <property type="project" value="UniProtKB-KW"/>
</dbReference>
<dbReference type="InterPro" id="IPR001128">
    <property type="entry name" value="Cyt_P450"/>
</dbReference>
<evidence type="ECO:0000256" key="3">
    <source>
        <dbReference type="ARBA" id="ARBA00022723"/>
    </source>
</evidence>
<name>A0A2G7G5H6_9EURO</name>
<sequence>MDFVTTIYCLILLYGGHLLYCLLIKDRLFEQQHGCEPPPELPTRWPFGLDRIKERWTSNAEGQLLAFLCSVAEHYEPGNSLSQYLLLGPRAFHVLRPENVDAILSTNSKVQKGNPNLLSSHKTIIVLRLWLGARREIFAPLLGNGIFTQEGPAWKHSRYLIGRQFSQIKTRSLEHFREHVDNLIARLPLNVVIDLQPLFSDLTLDITTALVFGKSVYSLKADVNQDSDNKLFAKRFNIAQQGLAKRFRMATFHWLYNPPRFRRACADVHRFVEQYIGSLKIDSSTEPNNNEAYSFIKQIAQETVRKTDIRDQLLNVLLAGRDTTACCLSWMIRFLVLHEHVMCRLRDEISSIMGRSGYPTRDQVRRMAYLDCVIKETLRLYPPVPLNNREAKETTILPTGGGETASSPILVRKRELVVFSQYVNSRKKNIYGPDADIVRPERWETGELDLIGWAYFPFNGGPRQCLGKDFALTQVKYTAVRLLQTFPT</sequence>
<comment type="similarity">
    <text evidence="2 8">Belongs to the cytochrome P450 family.</text>
</comment>
<dbReference type="GO" id="GO:0016705">
    <property type="term" value="F:oxidoreductase activity, acting on paired donors, with incorporation or reduction of molecular oxygen"/>
    <property type="evidence" value="ECO:0007669"/>
    <property type="project" value="InterPro"/>
</dbReference>
<evidence type="ECO:0000256" key="1">
    <source>
        <dbReference type="ARBA" id="ARBA00001971"/>
    </source>
</evidence>
<dbReference type="EMBL" id="NEXV01000118">
    <property type="protein sequence ID" value="PIG88100.1"/>
    <property type="molecule type" value="Genomic_DNA"/>
</dbReference>
<evidence type="ECO:0000313" key="10">
    <source>
        <dbReference type="Proteomes" id="UP000231358"/>
    </source>
</evidence>
<dbReference type="PRINTS" id="PR00385">
    <property type="entry name" value="P450"/>
</dbReference>
<evidence type="ECO:0008006" key="11">
    <source>
        <dbReference type="Google" id="ProtNLM"/>
    </source>
</evidence>
<evidence type="ECO:0000313" key="9">
    <source>
        <dbReference type="EMBL" id="PIG88100.1"/>
    </source>
</evidence>
<evidence type="ECO:0000256" key="7">
    <source>
        <dbReference type="PIRSR" id="PIRSR602401-1"/>
    </source>
</evidence>
<dbReference type="Gene3D" id="1.10.630.10">
    <property type="entry name" value="Cytochrome P450"/>
    <property type="match status" value="1"/>
</dbReference>
<dbReference type="Pfam" id="PF00067">
    <property type="entry name" value="p450"/>
    <property type="match status" value="1"/>
</dbReference>
<dbReference type="PANTHER" id="PTHR24287">
    <property type="entry name" value="P450, PUTATIVE (EUROFUNG)-RELATED"/>
    <property type="match status" value="1"/>
</dbReference>
<dbReference type="PROSITE" id="PS00086">
    <property type="entry name" value="CYTOCHROME_P450"/>
    <property type="match status" value="1"/>
</dbReference>
<gene>
    <name evidence="9" type="ORF">AARAC_001572</name>
</gene>
<evidence type="ECO:0000256" key="5">
    <source>
        <dbReference type="ARBA" id="ARBA00023004"/>
    </source>
</evidence>
<evidence type="ECO:0000256" key="4">
    <source>
        <dbReference type="ARBA" id="ARBA00023002"/>
    </source>
</evidence>
<accession>A0A2G7G5H6</accession>
<evidence type="ECO:0000256" key="2">
    <source>
        <dbReference type="ARBA" id="ARBA00010617"/>
    </source>
</evidence>
<keyword evidence="3 7" id="KW-0479">Metal-binding</keyword>
<dbReference type="STRING" id="656916.A0A2G7G5H6"/>
<dbReference type="PRINTS" id="PR00463">
    <property type="entry name" value="EP450I"/>
</dbReference>
<dbReference type="InterPro" id="IPR036396">
    <property type="entry name" value="Cyt_P450_sf"/>
</dbReference>
<dbReference type="SUPFAM" id="SSF48264">
    <property type="entry name" value="Cytochrome P450"/>
    <property type="match status" value="1"/>
</dbReference>
<protein>
    <recommendedName>
        <fullName evidence="11">N-alkane-inducible cytochrome P450</fullName>
    </recommendedName>
</protein>
<dbReference type="PANTHER" id="PTHR24287:SF18">
    <property type="entry name" value="CYTOCHROME P450 MONOOXYGENASE APDE-RELATED"/>
    <property type="match status" value="1"/>
</dbReference>
<evidence type="ECO:0000256" key="6">
    <source>
        <dbReference type="ARBA" id="ARBA00023033"/>
    </source>
</evidence>
<proteinExistence type="inferred from homology"/>
<dbReference type="InterPro" id="IPR002401">
    <property type="entry name" value="Cyt_P450_E_grp-I"/>
</dbReference>
<keyword evidence="4 8" id="KW-0560">Oxidoreductase</keyword>
<comment type="caution">
    <text evidence="9">The sequence shown here is derived from an EMBL/GenBank/DDBJ whole genome shotgun (WGS) entry which is preliminary data.</text>
</comment>
<dbReference type="CDD" id="cd11063">
    <property type="entry name" value="CYP52"/>
    <property type="match status" value="1"/>
</dbReference>
<keyword evidence="5 7" id="KW-0408">Iron</keyword>
<dbReference type="GO" id="GO:0020037">
    <property type="term" value="F:heme binding"/>
    <property type="evidence" value="ECO:0007669"/>
    <property type="project" value="InterPro"/>
</dbReference>
<reference evidence="9 10" key="1">
    <citation type="submission" date="2017-05" db="EMBL/GenBank/DDBJ databases">
        <title>Genome sequence for an aflatoxigenic pathogen of Argentinian peanut, Aspergillus arachidicola.</title>
        <authorList>
            <person name="Moore G."/>
            <person name="Beltz S.B."/>
            <person name="Mack B.M."/>
        </authorList>
    </citation>
    <scope>NUCLEOTIDE SEQUENCE [LARGE SCALE GENOMIC DNA]</scope>
    <source>
        <strain evidence="9 10">CBS 117610</strain>
    </source>
</reference>